<dbReference type="SMART" id="SM00418">
    <property type="entry name" value="HTH_ARSR"/>
    <property type="match status" value="1"/>
</dbReference>
<dbReference type="GO" id="GO:0003677">
    <property type="term" value="F:DNA binding"/>
    <property type="evidence" value="ECO:0007669"/>
    <property type="project" value="UniProtKB-KW"/>
</dbReference>
<dbReference type="HOGENOM" id="CLU_097806_1_1_0"/>
<dbReference type="RefSeq" id="WP_013560012.1">
    <property type="nucleotide sequence ID" value="NC_014960.1"/>
</dbReference>
<dbReference type="PRINTS" id="PR00778">
    <property type="entry name" value="HTHARSR"/>
</dbReference>
<evidence type="ECO:0000313" key="5">
    <source>
        <dbReference type="EMBL" id="BAJ63632.1"/>
    </source>
</evidence>
<dbReference type="NCBIfam" id="NF033788">
    <property type="entry name" value="HTH_metalloreg"/>
    <property type="match status" value="1"/>
</dbReference>
<sequence>MNAEIQNPSSSTVNELLAFFKALSDANRLRILGVLANQSMSVEQISTSLNLSPSTVSHHLAKLSEAGLVTAKPESYYNIYSLNSATLEEMSQRLLRKENLVQLAEEIDLESFDRKVIRDYMTPTGKLKTIPAQEKKLLAILRYLAQSFETGKSYSEREVNEILKKFHDDFASLRRYLIDYGFMQRENGVYQRIR</sequence>
<dbReference type="InterPro" id="IPR018656">
    <property type="entry name" value="DUF2087"/>
</dbReference>
<dbReference type="KEGG" id="atm:ANT_16060"/>
<evidence type="ECO:0000256" key="2">
    <source>
        <dbReference type="ARBA" id="ARBA00023125"/>
    </source>
</evidence>
<dbReference type="EMBL" id="AP012029">
    <property type="protein sequence ID" value="BAJ63632.1"/>
    <property type="molecule type" value="Genomic_DNA"/>
</dbReference>
<dbReference type="Pfam" id="PF01022">
    <property type="entry name" value="HTH_5"/>
    <property type="match status" value="1"/>
</dbReference>
<keyword evidence="2" id="KW-0238">DNA-binding</keyword>
<dbReference type="eggNOG" id="COG0640">
    <property type="taxonomic scope" value="Bacteria"/>
</dbReference>
<name>E8N5B8_ANATU</name>
<dbReference type="PANTHER" id="PTHR33154:SF35">
    <property type="entry name" value="TRANSCRIPTIONAL REGULATOR, ARSR FAMILY"/>
    <property type="match status" value="1"/>
</dbReference>
<dbReference type="Pfam" id="PF09860">
    <property type="entry name" value="DUF2087"/>
    <property type="match status" value="1"/>
</dbReference>
<reference evidence="5 6" key="1">
    <citation type="submission" date="2010-12" db="EMBL/GenBank/DDBJ databases">
        <title>Whole genome sequence of Anaerolinea thermophila UNI-1.</title>
        <authorList>
            <person name="Narita-Yamada S."/>
            <person name="Kishi E."/>
            <person name="Watanabe Y."/>
            <person name="Takasaki K."/>
            <person name="Ankai A."/>
            <person name="Oguchi A."/>
            <person name="Fukui S."/>
            <person name="Takahashi M."/>
            <person name="Yashiro I."/>
            <person name="Hosoyama A."/>
            <person name="Sekiguchi Y."/>
            <person name="Hanada S."/>
            <person name="Fujita N."/>
        </authorList>
    </citation>
    <scope>NUCLEOTIDE SEQUENCE [LARGE SCALE GENOMIC DNA]</scope>
    <source>
        <strain evidence="6">DSM 14523 / JCM 11388 / NBRC 100420 / UNI-1</strain>
    </source>
</reference>
<dbReference type="InterPro" id="IPR011991">
    <property type="entry name" value="ArsR-like_HTH"/>
</dbReference>
<dbReference type="InterPro" id="IPR001845">
    <property type="entry name" value="HTH_ArsR_DNA-bd_dom"/>
</dbReference>
<dbReference type="PANTHER" id="PTHR33154">
    <property type="entry name" value="TRANSCRIPTIONAL REGULATOR, ARSR FAMILY"/>
    <property type="match status" value="1"/>
</dbReference>
<keyword evidence="3" id="KW-0804">Transcription</keyword>
<evidence type="ECO:0000256" key="1">
    <source>
        <dbReference type="ARBA" id="ARBA00023015"/>
    </source>
</evidence>
<dbReference type="AlphaFoldDB" id="E8N5B8"/>
<keyword evidence="6" id="KW-1185">Reference proteome</keyword>
<dbReference type="Proteomes" id="UP000008922">
    <property type="component" value="Chromosome"/>
</dbReference>
<gene>
    <name evidence="5" type="ordered locus">ANT_16060</name>
</gene>
<evidence type="ECO:0000256" key="3">
    <source>
        <dbReference type="ARBA" id="ARBA00023163"/>
    </source>
</evidence>
<dbReference type="Gene3D" id="1.10.10.10">
    <property type="entry name" value="Winged helix-like DNA-binding domain superfamily/Winged helix DNA-binding domain"/>
    <property type="match status" value="1"/>
</dbReference>
<dbReference type="STRING" id="926569.ANT_16060"/>
<evidence type="ECO:0000259" key="4">
    <source>
        <dbReference type="PROSITE" id="PS50987"/>
    </source>
</evidence>
<proteinExistence type="predicted"/>
<dbReference type="SUPFAM" id="SSF46785">
    <property type="entry name" value="Winged helix' DNA-binding domain"/>
    <property type="match status" value="1"/>
</dbReference>
<dbReference type="PROSITE" id="PS50987">
    <property type="entry name" value="HTH_ARSR_2"/>
    <property type="match status" value="1"/>
</dbReference>
<feature type="domain" description="HTH arsR-type" evidence="4">
    <location>
        <begin position="8"/>
        <end position="102"/>
    </location>
</feature>
<dbReference type="InterPro" id="IPR051081">
    <property type="entry name" value="HTH_MetalResp_TranReg"/>
</dbReference>
<dbReference type="GO" id="GO:0003700">
    <property type="term" value="F:DNA-binding transcription factor activity"/>
    <property type="evidence" value="ECO:0007669"/>
    <property type="project" value="InterPro"/>
</dbReference>
<protein>
    <submittedName>
        <fullName evidence="5">ArsR family transcriptional regulator</fullName>
    </submittedName>
</protein>
<dbReference type="OrthoDB" id="529288at2"/>
<evidence type="ECO:0000313" key="6">
    <source>
        <dbReference type="Proteomes" id="UP000008922"/>
    </source>
</evidence>
<dbReference type="eggNOG" id="COG3860">
    <property type="taxonomic scope" value="Bacteria"/>
</dbReference>
<organism evidence="5 6">
    <name type="scientific">Anaerolinea thermophila (strain DSM 14523 / JCM 11388 / NBRC 100420 / UNI-1)</name>
    <dbReference type="NCBI Taxonomy" id="926569"/>
    <lineage>
        <taxon>Bacteria</taxon>
        <taxon>Bacillati</taxon>
        <taxon>Chloroflexota</taxon>
        <taxon>Anaerolineae</taxon>
        <taxon>Anaerolineales</taxon>
        <taxon>Anaerolineaceae</taxon>
        <taxon>Anaerolinea</taxon>
    </lineage>
</organism>
<dbReference type="InParanoid" id="E8N5B8"/>
<dbReference type="InterPro" id="IPR036388">
    <property type="entry name" value="WH-like_DNA-bd_sf"/>
</dbReference>
<dbReference type="CDD" id="cd00090">
    <property type="entry name" value="HTH_ARSR"/>
    <property type="match status" value="1"/>
</dbReference>
<keyword evidence="1" id="KW-0805">Transcription regulation</keyword>
<dbReference type="InterPro" id="IPR036390">
    <property type="entry name" value="WH_DNA-bd_sf"/>
</dbReference>
<accession>E8N5B8</accession>